<comment type="caution">
    <text evidence="1">The sequence shown here is derived from an EMBL/GenBank/DDBJ whole genome shotgun (WGS) entry which is preliminary data.</text>
</comment>
<reference evidence="1 2" key="1">
    <citation type="submission" date="2019-03" db="EMBL/GenBank/DDBJ databases">
        <title>Genomic Encyclopedia of Archaeal and Bacterial Type Strains, Phase II (KMG-II): from individual species to whole genera.</title>
        <authorList>
            <person name="Goeker M."/>
        </authorList>
    </citation>
    <scope>NUCLEOTIDE SEQUENCE [LARGE SCALE GENOMIC DNA]</scope>
    <source>
        <strain evidence="1 2">RL-C</strain>
    </source>
</reference>
<keyword evidence="2" id="KW-1185">Reference proteome</keyword>
<accession>A0A4R2EH41</accession>
<proteinExistence type="predicted"/>
<evidence type="ECO:0000313" key="2">
    <source>
        <dbReference type="Proteomes" id="UP000294830"/>
    </source>
</evidence>
<organism evidence="1 2">
    <name type="scientific">Acetobacteroides hydrogenigenes</name>
    <dbReference type="NCBI Taxonomy" id="979970"/>
    <lineage>
        <taxon>Bacteria</taxon>
        <taxon>Pseudomonadati</taxon>
        <taxon>Bacteroidota</taxon>
        <taxon>Bacteroidia</taxon>
        <taxon>Bacteroidales</taxon>
        <taxon>Rikenellaceae</taxon>
        <taxon>Acetobacteroides</taxon>
    </lineage>
</organism>
<dbReference type="Proteomes" id="UP000294830">
    <property type="component" value="Unassembled WGS sequence"/>
</dbReference>
<dbReference type="AlphaFoldDB" id="A0A4R2EH41"/>
<sequence>MYIMLVIIIYLKPKCTEMILYNRFLLRYNASYKGLFECWIC</sequence>
<gene>
    <name evidence="1" type="ORF">CLV25_10911</name>
</gene>
<evidence type="ECO:0000313" key="1">
    <source>
        <dbReference type="EMBL" id="TCN66382.1"/>
    </source>
</evidence>
<protein>
    <submittedName>
        <fullName evidence="1">Uncharacterized protein</fullName>
    </submittedName>
</protein>
<dbReference type="EMBL" id="SLWB01000009">
    <property type="protein sequence ID" value="TCN66382.1"/>
    <property type="molecule type" value="Genomic_DNA"/>
</dbReference>
<name>A0A4R2EH41_9BACT</name>